<dbReference type="OrthoDB" id="9781803at2"/>
<keyword evidence="3" id="KW-0560">Oxidoreductase</keyword>
<dbReference type="InterPro" id="IPR011251">
    <property type="entry name" value="Luciferase-like_dom"/>
</dbReference>
<protein>
    <submittedName>
        <fullName evidence="6">Probable F420-dependent oxidoreductase, Rv2161c family</fullName>
    </submittedName>
</protein>
<gene>
    <name evidence="6" type="ORF">SAMN05421684_6495</name>
</gene>
<evidence type="ECO:0000256" key="2">
    <source>
        <dbReference type="ARBA" id="ARBA00022643"/>
    </source>
</evidence>
<dbReference type="SUPFAM" id="SSF51679">
    <property type="entry name" value="Bacterial luciferase-like"/>
    <property type="match status" value="1"/>
</dbReference>
<evidence type="ECO:0000256" key="3">
    <source>
        <dbReference type="ARBA" id="ARBA00023002"/>
    </source>
</evidence>
<dbReference type="Gene3D" id="3.20.20.30">
    <property type="entry name" value="Luciferase-like domain"/>
    <property type="match status" value="1"/>
</dbReference>
<dbReference type="InterPro" id="IPR036661">
    <property type="entry name" value="Luciferase-like_sf"/>
</dbReference>
<evidence type="ECO:0000313" key="6">
    <source>
        <dbReference type="EMBL" id="SDZ54498.1"/>
    </source>
</evidence>
<dbReference type="Pfam" id="PF00296">
    <property type="entry name" value="Bac_luciferase"/>
    <property type="match status" value="1"/>
</dbReference>
<dbReference type="PANTHER" id="PTHR42847:SF4">
    <property type="entry name" value="ALKANESULFONATE MONOOXYGENASE-RELATED"/>
    <property type="match status" value="1"/>
</dbReference>
<reference evidence="7" key="1">
    <citation type="submission" date="2016-10" db="EMBL/GenBank/DDBJ databases">
        <authorList>
            <person name="Varghese N."/>
            <person name="Submissions S."/>
        </authorList>
    </citation>
    <scope>NUCLEOTIDE SEQUENCE [LARGE SCALE GENOMIC DNA]</scope>
    <source>
        <strain evidence="7">DSM 44718</strain>
    </source>
</reference>
<dbReference type="PANTHER" id="PTHR42847">
    <property type="entry name" value="ALKANESULFONATE MONOOXYGENASE"/>
    <property type="match status" value="1"/>
</dbReference>
<dbReference type="NCBIfam" id="TIGR03619">
    <property type="entry name" value="F420_Rv2161c"/>
    <property type="match status" value="1"/>
</dbReference>
<dbReference type="AlphaFoldDB" id="A0A1H3TWR3"/>
<proteinExistence type="predicted"/>
<evidence type="ECO:0000313" key="7">
    <source>
        <dbReference type="Proteomes" id="UP000199632"/>
    </source>
</evidence>
<accession>A0A1H3TWR3</accession>
<dbReference type="RefSeq" id="WP_090800353.1">
    <property type="nucleotide sequence ID" value="NZ_BOND01000024.1"/>
</dbReference>
<dbReference type="STRING" id="137265.SAMN05421684_6495"/>
<name>A0A1H3TWR3_9ACTN</name>
<organism evidence="6 7">
    <name type="scientific">Asanoa ishikariensis</name>
    <dbReference type="NCBI Taxonomy" id="137265"/>
    <lineage>
        <taxon>Bacteria</taxon>
        <taxon>Bacillati</taxon>
        <taxon>Actinomycetota</taxon>
        <taxon>Actinomycetes</taxon>
        <taxon>Micromonosporales</taxon>
        <taxon>Micromonosporaceae</taxon>
        <taxon>Asanoa</taxon>
    </lineage>
</organism>
<feature type="domain" description="Luciferase-like" evidence="5">
    <location>
        <begin position="18"/>
        <end position="268"/>
    </location>
</feature>
<evidence type="ECO:0000256" key="4">
    <source>
        <dbReference type="ARBA" id="ARBA00023033"/>
    </source>
</evidence>
<sequence length="274" mass="30754">MEFGVGYFPTFDGMKPGEVARLAEERGADAIYFAEHTHIPAAETDRFPGQPLPNKYWKTYDLFVSLTAAAAATTRLRVASGICLVIERDPITTAKEVASVDHLSGGRLEFGVGAGWNRTEMSNHGTDPRVRMRVLKERVEAMKAIWTQDEASYAGRYVNFERIWSWPKPAQNPHPPVLVGGTGPTVLDRVLSFGDAWFPNYHDGILDRIAELRARAERPIEVQVMSVPADPKIFEQLRDAGVRRVARWFPSGPRSRVEKAFDQWEAAIAEYNPE</sequence>
<evidence type="ECO:0000259" key="5">
    <source>
        <dbReference type="Pfam" id="PF00296"/>
    </source>
</evidence>
<dbReference type="InterPro" id="IPR050172">
    <property type="entry name" value="SsuD_RutA_monooxygenase"/>
</dbReference>
<dbReference type="EMBL" id="FNQB01000003">
    <property type="protein sequence ID" value="SDZ54498.1"/>
    <property type="molecule type" value="Genomic_DNA"/>
</dbReference>
<dbReference type="Proteomes" id="UP000199632">
    <property type="component" value="Unassembled WGS sequence"/>
</dbReference>
<keyword evidence="7" id="KW-1185">Reference proteome</keyword>
<dbReference type="GO" id="GO:0046306">
    <property type="term" value="P:alkanesulfonate catabolic process"/>
    <property type="evidence" value="ECO:0007669"/>
    <property type="project" value="TreeGrafter"/>
</dbReference>
<dbReference type="InterPro" id="IPR019921">
    <property type="entry name" value="Lucif-like_OxRdtase_Rv2161c"/>
</dbReference>
<dbReference type="GO" id="GO:0008726">
    <property type="term" value="F:alkanesulfonate monooxygenase activity"/>
    <property type="evidence" value="ECO:0007669"/>
    <property type="project" value="TreeGrafter"/>
</dbReference>
<keyword evidence="2" id="KW-0288">FMN</keyword>
<keyword evidence="4" id="KW-0503">Monooxygenase</keyword>
<evidence type="ECO:0000256" key="1">
    <source>
        <dbReference type="ARBA" id="ARBA00022630"/>
    </source>
</evidence>
<keyword evidence="1" id="KW-0285">Flavoprotein</keyword>